<dbReference type="EMBL" id="GG662853">
    <property type="protein sequence ID" value="EAR87449.2"/>
    <property type="molecule type" value="Genomic_DNA"/>
</dbReference>
<organism evidence="2 3">
    <name type="scientific">Tetrahymena thermophila (strain SB210)</name>
    <dbReference type="NCBI Taxonomy" id="312017"/>
    <lineage>
        <taxon>Eukaryota</taxon>
        <taxon>Sar</taxon>
        <taxon>Alveolata</taxon>
        <taxon>Ciliophora</taxon>
        <taxon>Intramacronucleata</taxon>
        <taxon>Oligohymenophorea</taxon>
        <taxon>Hymenostomatida</taxon>
        <taxon>Tetrahymenina</taxon>
        <taxon>Tetrahymenidae</taxon>
        <taxon>Tetrahymena</taxon>
    </lineage>
</organism>
<gene>
    <name evidence="2" type="ORF">TTHERM_00061600</name>
</gene>
<name>I7MDE8_TETTS</name>
<dbReference type="GeneID" id="7841865"/>
<keyword evidence="1 2" id="KW-0812">Transmembrane</keyword>
<keyword evidence="1" id="KW-1133">Transmembrane helix</keyword>
<keyword evidence="3" id="KW-1185">Reference proteome</keyword>
<dbReference type="AlphaFoldDB" id="I7MDE8"/>
<accession>I7MDE8</accession>
<dbReference type="Proteomes" id="UP000009168">
    <property type="component" value="Unassembled WGS sequence"/>
</dbReference>
<dbReference type="KEGG" id="tet:TTHERM_00061600"/>
<keyword evidence="1" id="KW-0472">Membrane</keyword>
<feature type="transmembrane region" description="Helical" evidence="1">
    <location>
        <begin position="718"/>
        <end position="743"/>
    </location>
</feature>
<evidence type="ECO:0000256" key="1">
    <source>
        <dbReference type="SAM" id="Phobius"/>
    </source>
</evidence>
<feature type="transmembrane region" description="Helical" evidence="1">
    <location>
        <begin position="913"/>
        <end position="933"/>
    </location>
</feature>
<dbReference type="RefSeq" id="XP_001007694.2">
    <property type="nucleotide sequence ID" value="XM_001007694.2"/>
</dbReference>
<feature type="transmembrane region" description="Helical" evidence="1">
    <location>
        <begin position="1032"/>
        <end position="1053"/>
    </location>
</feature>
<dbReference type="InParanoid" id="I7MDE8"/>
<sequence length="1228" mass="142889">MFLNNLGSDQDIPMIKQSFYYFLIDVMENQTLSLVEILKSKKYCKKSMINLQKVEVAFNYAKAVFNTGDEDKLETQSNQTIQIQKNLNKNAQQKLVNQIKRSKQKVKLIETINFEQKLFEAQKQYLFCLELKKSLLDTISNDHIKLNQLDKQFQEITKQKGFLYNNLYQLVTLNYQSIELQNLCIDYESNLTNQNLIFTNFYVQNAKKMVLQYRKGLNAFYQFSKDSCVIFVSLLGNLGLVCKVSENFQDVVPIMTNEQAIGKNIGFMMPQEISTVHDLILKNFVQRGLISEGISNYPLLIGVDRNGWAIPYDVKIQVFLVSDQELGASAWLKQVSQDEYQKTLYNTFSGSNYNHAIALDKRFYDILFQDVFQQSEIQNIYFGNLAPSLMGILQKADLSREQEILFLKPKTKQDCKKTHINFSNDYSNTQTNVFFQLYQYELFVMRAELIQIKNKFTHFVQMKIKYLSKLQSTLEIRENFRILAKQLVEYQGINIEDVESHLNQFFQFHSNFLNQSKSQTILLFTKRDIQNENSSEDQEESSPPTLAKITENYEQRRSTFLKSNYTQLISQSQLQNQEIITPRNELARYYEQISSQVSLKLQTPTANKGISFMNIPMVSSKRENIPSQENMILSTNRILTPKENSKLLQYQLASTEIQTSNQISVSQEQPVKRLEKIKKKQKKYRYQQSSISSDSTKLSLFQILKRNISREKIDIKTIGLNVLSLFLVLCVILMSVLFLILSIQSQQQGLNQSKFMIFANEINSSIQDLITYKYLGKLIQNNLIQNQPNSSLISQLINLETVQTFGDYQKLISSIIFNSKDTENTILQQIVSSTMTYITEIKGNTKLSKKQNLEVSIVQTYSQLLNDFYRPPLNNLISYFTENNLNYKDELQKLQQANQNDIQNSHDQNINQLMILTILILIDWFLLIAIYNYNFTLFQKRKEETLKLFSTFSPQDLSVLLESCNQEIQKTKQQIINHKQNVLANQQNQKDLNYFKKENVKKELILSSADIQIKKRKNISSTQGLKVYNNYLICYSFLTLILIIITFVLISILQSTTIQQIQDNQKFIFSETEQNIANQLTVTSISTYCLLGQDEQNINFPNLQAEINNQISQSSSIIQLLVTEINKNNYSNQEFVQNIFENNSCQQMKLIDSTLNPKLYNFIQQQCSQIENGILQKGLVSSLKLYNQKTQSIMQILASDNYISAQIGYRFSFRKYNQQTDDILLKFL</sequence>
<proteinExistence type="predicted"/>
<reference evidence="3" key="1">
    <citation type="journal article" date="2006" name="PLoS Biol.">
        <title>Macronuclear genome sequence of the ciliate Tetrahymena thermophila, a model eukaryote.</title>
        <authorList>
            <person name="Eisen J.A."/>
            <person name="Coyne R.S."/>
            <person name="Wu M."/>
            <person name="Wu D."/>
            <person name="Thiagarajan M."/>
            <person name="Wortman J.R."/>
            <person name="Badger J.H."/>
            <person name="Ren Q."/>
            <person name="Amedeo P."/>
            <person name="Jones K.M."/>
            <person name="Tallon L.J."/>
            <person name="Delcher A.L."/>
            <person name="Salzberg S.L."/>
            <person name="Silva J.C."/>
            <person name="Haas B.J."/>
            <person name="Majoros W.H."/>
            <person name="Farzad M."/>
            <person name="Carlton J.M."/>
            <person name="Smith R.K. Jr."/>
            <person name="Garg J."/>
            <person name="Pearlman R.E."/>
            <person name="Karrer K.M."/>
            <person name="Sun L."/>
            <person name="Manning G."/>
            <person name="Elde N.C."/>
            <person name="Turkewitz A.P."/>
            <person name="Asai D.J."/>
            <person name="Wilkes D.E."/>
            <person name="Wang Y."/>
            <person name="Cai H."/>
            <person name="Collins K."/>
            <person name="Stewart B.A."/>
            <person name="Lee S.R."/>
            <person name="Wilamowska K."/>
            <person name="Weinberg Z."/>
            <person name="Ruzzo W.L."/>
            <person name="Wloga D."/>
            <person name="Gaertig J."/>
            <person name="Frankel J."/>
            <person name="Tsao C.-C."/>
            <person name="Gorovsky M.A."/>
            <person name="Keeling P.J."/>
            <person name="Waller R.F."/>
            <person name="Patron N.J."/>
            <person name="Cherry J.M."/>
            <person name="Stover N.A."/>
            <person name="Krieger C.J."/>
            <person name="del Toro C."/>
            <person name="Ryder H.F."/>
            <person name="Williamson S.C."/>
            <person name="Barbeau R.A."/>
            <person name="Hamilton E.P."/>
            <person name="Orias E."/>
        </authorList>
    </citation>
    <scope>NUCLEOTIDE SEQUENCE [LARGE SCALE GENOMIC DNA]</scope>
    <source>
        <strain evidence="3">SB210</strain>
    </source>
</reference>
<evidence type="ECO:0000313" key="3">
    <source>
        <dbReference type="Proteomes" id="UP000009168"/>
    </source>
</evidence>
<protein>
    <submittedName>
        <fullName evidence="2">Transmembrane protein, putative</fullName>
    </submittedName>
</protein>
<evidence type="ECO:0000313" key="2">
    <source>
        <dbReference type="EMBL" id="EAR87449.2"/>
    </source>
</evidence>